<reference evidence="2" key="1">
    <citation type="submission" date="2019-12" db="EMBL/GenBank/DDBJ databases">
        <title>Genome sequencing and annotation of Brassica cretica.</title>
        <authorList>
            <person name="Studholme D.J."/>
            <person name="Sarris P.F."/>
        </authorList>
    </citation>
    <scope>NUCLEOTIDE SEQUENCE</scope>
    <source>
        <strain evidence="2">PFS-102/07</strain>
        <tissue evidence="2">Leaf</tissue>
    </source>
</reference>
<comment type="caution">
    <text evidence="2">The sequence shown here is derived from an EMBL/GenBank/DDBJ whole genome shotgun (WGS) entry which is preliminary data.</text>
</comment>
<name>A0A8S9FJA6_BRACR</name>
<evidence type="ECO:0000256" key="1">
    <source>
        <dbReference type="SAM" id="MobiDB-lite"/>
    </source>
</evidence>
<feature type="compositionally biased region" description="Basic and acidic residues" evidence="1">
    <location>
        <begin position="13"/>
        <end position="34"/>
    </location>
</feature>
<evidence type="ECO:0000313" key="2">
    <source>
        <dbReference type="EMBL" id="KAF2533164.1"/>
    </source>
</evidence>
<accession>A0A8S9FJA6</accession>
<sequence length="85" mass="9880">MEKNFKKVPPPESDAKADDLPSNLGERKDKRKSPPIDNTDIEDLSSDPGERKDIMEYLSHQRDEVRRKYLTKVAFMKYPKTNKTA</sequence>
<dbReference type="EMBL" id="QGKY02002305">
    <property type="protein sequence ID" value="KAF2533164.1"/>
    <property type="molecule type" value="Genomic_DNA"/>
</dbReference>
<gene>
    <name evidence="2" type="ORF">F2Q70_00031630</name>
</gene>
<dbReference type="AlphaFoldDB" id="A0A8S9FJA6"/>
<proteinExistence type="predicted"/>
<protein>
    <submittedName>
        <fullName evidence="2">Uncharacterized protein</fullName>
    </submittedName>
</protein>
<feature type="region of interest" description="Disordered" evidence="1">
    <location>
        <begin position="1"/>
        <end position="52"/>
    </location>
</feature>
<organism evidence="2">
    <name type="scientific">Brassica cretica</name>
    <name type="common">Mustard</name>
    <dbReference type="NCBI Taxonomy" id="69181"/>
    <lineage>
        <taxon>Eukaryota</taxon>
        <taxon>Viridiplantae</taxon>
        <taxon>Streptophyta</taxon>
        <taxon>Embryophyta</taxon>
        <taxon>Tracheophyta</taxon>
        <taxon>Spermatophyta</taxon>
        <taxon>Magnoliopsida</taxon>
        <taxon>eudicotyledons</taxon>
        <taxon>Gunneridae</taxon>
        <taxon>Pentapetalae</taxon>
        <taxon>rosids</taxon>
        <taxon>malvids</taxon>
        <taxon>Brassicales</taxon>
        <taxon>Brassicaceae</taxon>
        <taxon>Brassiceae</taxon>
        <taxon>Brassica</taxon>
    </lineage>
</organism>